<dbReference type="AlphaFoldDB" id="A0A2P8FL51"/>
<keyword evidence="1" id="KW-0472">Membrane</keyword>
<accession>A0A2P8FL51</accession>
<protein>
    <submittedName>
        <fullName evidence="2">Uncharacterized protein</fullName>
    </submittedName>
</protein>
<organism evidence="2 3">
    <name type="scientific">Dyadobacter jiangsuensis</name>
    <dbReference type="NCBI Taxonomy" id="1591085"/>
    <lineage>
        <taxon>Bacteria</taxon>
        <taxon>Pseudomonadati</taxon>
        <taxon>Bacteroidota</taxon>
        <taxon>Cytophagia</taxon>
        <taxon>Cytophagales</taxon>
        <taxon>Spirosomataceae</taxon>
        <taxon>Dyadobacter</taxon>
    </lineage>
</organism>
<keyword evidence="3" id="KW-1185">Reference proteome</keyword>
<gene>
    <name evidence="2" type="ORF">CLV60_1207</name>
</gene>
<feature type="transmembrane region" description="Helical" evidence="1">
    <location>
        <begin position="88"/>
        <end position="105"/>
    </location>
</feature>
<evidence type="ECO:0000313" key="3">
    <source>
        <dbReference type="Proteomes" id="UP000241964"/>
    </source>
</evidence>
<sequence>MKESISKKAFIPVGILLSLGVLLSFILWLKLSLTNEINFETARQLYLSNYPPFLRNARVLTTLHIGMNVLAITCLLRVSLSSPKLTTLIRFFVILNLVMMIWQIFSLM</sequence>
<name>A0A2P8FL51_9BACT</name>
<reference evidence="2 3" key="1">
    <citation type="submission" date="2018-03" db="EMBL/GenBank/DDBJ databases">
        <title>Genomic Encyclopedia of Archaeal and Bacterial Type Strains, Phase II (KMG-II): from individual species to whole genera.</title>
        <authorList>
            <person name="Goeker M."/>
        </authorList>
    </citation>
    <scope>NUCLEOTIDE SEQUENCE [LARGE SCALE GENOMIC DNA]</scope>
    <source>
        <strain evidence="2 3">DSM 29057</strain>
    </source>
</reference>
<keyword evidence="1" id="KW-0812">Transmembrane</keyword>
<evidence type="ECO:0000313" key="2">
    <source>
        <dbReference type="EMBL" id="PSL22463.1"/>
    </source>
</evidence>
<dbReference type="Proteomes" id="UP000241964">
    <property type="component" value="Unassembled WGS sequence"/>
</dbReference>
<evidence type="ECO:0000256" key="1">
    <source>
        <dbReference type="SAM" id="Phobius"/>
    </source>
</evidence>
<comment type="caution">
    <text evidence="2">The sequence shown here is derived from an EMBL/GenBank/DDBJ whole genome shotgun (WGS) entry which is preliminary data.</text>
</comment>
<dbReference type="EMBL" id="PYAS01000020">
    <property type="protein sequence ID" value="PSL22463.1"/>
    <property type="molecule type" value="Genomic_DNA"/>
</dbReference>
<proteinExistence type="predicted"/>
<keyword evidence="1" id="KW-1133">Transmembrane helix</keyword>
<feature type="transmembrane region" description="Helical" evidence="1">
    <location>
        <begin position="57"/>
        <end position="76"/>
    </location>
</feature>
<feature type="transmembrane region" description="Helical" evidence="1">
    <location>
        <begin position="9"/>
        <end position="29"/>
    </location>
</feature>